<keyword evidence="4" id="KW-1185">Reference proteome</keyword>
<keyword evidence="1" id="KW-1133">Transmembrane helix</keyword>
<feature type="transmembrane region" description="Helical" evidence="1">
    <location>
        <begin position="43"/>
        <end position="62"/>
    </location>
</feature>
<proteinExistence type="predicted"/>
<keyword evidence="1" id="KW-0812">Transmembrane</keyword>
<protein>
    <recommendedName>
        <fullName evidence="5">Secreted protein</fullName>
    </recommendedName>
</protein>
<name>A0ABX0GAC3_9RHOB</name>
<keyword evidence="1" id="KW-0472">Membrane</keyword>
<evidence type="ECO:0000256" key="1">
    <source>
        <dbReference type="SAM" id="Phobius"/>
    </source>
</evidence>
<comment type="caution">
    <text evidence="3">The sequence shown here is derived from an EMBL/GenBank/DDBJ whole genome shotgun (WGS) entry which is preliminary data.</text>
</comment>
<reference evidence="3 4" key="1">
    <citation type="journal article" date="2022" name="Microorganisms">
        <title>Genome Sequence and Characterization of a Xanthorhodopsin-Containing, Aerobic Anoxygenic Phototrophic Rhodobacter Species, Isolated from Mesophilic Conditions at Yellowstone National Park.</title>
        <authorList>
            <person name="Kyndt J.A."/>
            <person name="Robertson S."/>
            <person name="Shoffstall I.B."/>
            <person name="Ramaley R.F."/>
            <person name="Meyer T.E."/>
        </authorList>
    </citation>
    <scope>NUCLEOTIDE SEQUENCE [LARGE SCALE GENOMIC DNA]</scope>
    <source>
        <strain evidence="3 4">M37P</strain>
    </source>
</reference>
<accession>A0ABX0GAC3</accession>
<evidence type="ECO:0000313" key="3">
    <source>
        <dbReference type="EMBL" id="NHB77818.1"/>
    </source>
</evidence>
<evidence type="ECO:0008006" key="5">
    <source>
        <dbReference type="Google" id="ProtNLM"/>
    </source>
</evidence>
<dbReference type="RefSeq" id="WP_166403835.1">
    <property type="nucleotide sequence ID" value="NZ_JAANHS010000011.1"/>
</dbReference>
<keyword evidence="2" id="KW-0732">Signal</keyword>
<dbReference type="EMBL" id="JAANHS010000011">
    <property type="protein sequence ID" value="NHB77818.1"/>
    <property type="molecule type" value="Genomic_DNA"/>
</dbReference>
<dbReference type="Proteomes" id="UP001515660">
    <property type="component" value="Unassembled WGS sequence"/>
</dbReference>
<feature type="signal peptide" evidence="2">
    <location>
        <begin position="1"/>
        <end position="22"/>
    </location>
</feature>
<feature type="chain" id="PRO_5046599808" description="Secreted protein" evidence="2">
    <location>
        <begin position="23"/>
        <end position="71"/>
    </location>
</feature>
<organism evidence="3 4">
    <name type="scientific">Rhodobacter calidifons</name>
    <dbReference type="NCBI Taxonomy" id="2715277"/>
    <lineage>
        <taxon>Bacteria</taxon>
        <taxon>Pseudomonadati</taxon>
        <taxon>Pseudomonadota</taxon>
        <taxon>Alphaproteobacteria</taxon>
        <taxon>Rhodobacterales</taxon>
        <taxon>Rhodobacter group</taxon>
        <taxon>Rhodobacter</taxon>
    </lineage>
</organism>
<evidence type="ECO:0000313" key="4">
    <source>
        <dbReference type="Proteomes" id="UP001515660"/>
    </source>
</evidence>
<sequence>MKRITSSVLALAIALGATASFAGGPVVIEEEGQPEVIAETPRSGWIVPVVVGLVLICALACGSDDDEQVRR</sequence>
<gene>
    <name evidence="3" type="ORF">G8O29_13930</name>
</gene>
<evidence type="ECO:0000256" key="2">
    <source>
        <dbReference type="SAM" id="SignalP"/>
    </source>
</evidence>